<dbReference type="RefSeq" id="WP_171591023.1">
    <property type="nucleotide sequence ID" value="NZ_CP053538.1"/>
</dbReference>
<keyword evidence="2" id="KW-1185">Reference proteome</keyword>
<proteinExistence type="predicted"/>
<dbReference type="Proteomes" id="UP000501623">
    <property type="component" value="Chromosome"/>
</dbReference>
<protein>
    <recommendedName>
        <fullName evidence="3">DUF4249 domain-containing protein</fullName>
    </recommendedName>
</protein>
<evidence type="ECO:0000313" key="2">
    <source>
        <dbReference type="Proteomes" id="UP000501623"/>
    </source>
</evidence>
<sequence>MHANATIVVLGHSSIYLYYGCATSCGLAHQISDLYAHMRFPQPLLLFSLLGLAACQPDLNSGPRVDFVASSRFTTGNRRLTTPGDTVATRIYAEAEKDSRLTRMLITAEYQPVPEGIIYPQVGYVEGDQPTFKLTYLDSTFETVARFTTEFAFQSVQPTRTTPGKETWVYEATDTNGNTGKRSFFLRLGRTDSLYIYHSYRVGLQAPTPDNAARRSYLALRSGLALPKFTVRTAPQNTDAQQLIDLVYVPNVTTGPGLATPANSRAKLPDNRWPIKRQTRIRRTTLNETTFTTLTTTTQLTAAFAAGTQFTDSTYTGAVTKNQVIAFRTPENKTGAILIEDIIATPTPTFILQVRVTK</sequence>
<reference evidence="1 2" key="1">
    <citation type="submission" date="2020-05" db="EMBL/GenBank/DDBJ databases">
        <title>Complete genome sequence of Hymenobacter sp. TS19 in Coasted Sand Dune.</title>
        <authorList>
            <person name="Lee J.-H."/>
            <person name="Jung J.-H."/>
            <person name="Jeong S."/>
            <person name="Zhao L."/>
            <person name="Kim M.-K."/>
            <person name="Seo H.-S."/>
            <person name="Lim S."/>
        </authorList>
    </citation>
    <scope>NUCLEOTIDE SEQUENCE [LARGE SCALE GENOMIC DNA]</scope>
    <source>
        <strain evidence="1 2">TS19</strain>
    </source>
</reference>
<organism evidence="1 2">
    <name type="scientific">Hymenobacter taeanensis</name>
    <dbReference type="NCBI Taxonomy" id="2735321"/>
    <lineage>
        <taxon>Bacteria</taxon>
        <taxon>Pseudomonadati</taxon>
        <taxon>Bacteroidota</taxon>
        <taxon>Cytophagia</taxon>
        <taxon>Cytophagales</taxon>
        <taxon>Hymenobacteraceae</taxon>
        <taxon>Hymenobacter</taxon>
    </lineage>
</organism>
<evidence type="ECO:0000313" key="1">
    <source>
        <dbReference type="EMBL" id="QJX46922.1"/>
    </source>
</evidence>
<dbReference type="AlphaFoldDB" id="A0A6M6BG24"/>
<accession>A0A6M6BG24</accession>
<evidence type="ECO:0008006" key="3">
    <source>
        <dbReference type="Google" id="ProtNLM"/>
    </source>
</evidence>
<name>A0A6M6BG24_9BACT</name>
<dbReference type="KEGG" id="hts:HMJ29_08245"/>
<gene>
    <name evidence="1" type="ORF">HMJ29_08245</name>
</gene>
<dbReference type="EMBL" id="CP053538">
    <property type="protein sequence ID" value="QJX46922.1"/>
    <property type="molecule type" value="Genomic_DNA"/>
</dbReference>